<dbReference type="OrthoDB" id="9805462at2"/>
<gene>
    <name evidence="3" type="primary">smpB</name>
    <name evidence="5" type="ORF">BEN30_03085</name>
</gene>
<evidence type="ECO:0000313" key="6">
    <source>
        <dbReference type="Proteomes" id="UP000095347"/>
    </source>
</evidence>
<comment type="function">
    <text evidence="3">Required for rescue of stalled ribosomes mediated by trans-translation. Binds to transfer-messenger RNA (tmRNA), required for stable association of tmRNA with ribosomes. tmRNA and SmpB together mimic tRNA shape, replacing the anticodon stem-loop with SmpB. tmRNA is encoded by the ssrA gene; the 2 termini fold to resemble tRNA(Ala) and it encodes a 'tag peptide', a short internal open reading frame. During trans-translation Ala-aminoacylated tmRNA acts like a tRNA, entering the A-site of stalled ribosomes, displacing the stalled mRNA. The ribosome then switches to translate the ORF on the tmRNA; the nascent peptide is terminated with the 'tag peptide' encoded by the tmRNA and targeted for degradation. The ribosome is freed to recommence translation, which seems to be the essential function of trans-translation.</text>
</comment>
<dbReference type="Pfam" id="PF01668">
    <property type="entry name" value="SmpB"/>
    <property type="match status" value="1"/>
</dbReference>
<dbReference type="InterPro" id="IPR020081">
    <property type="entry name" value="SsrA-bd_prot_CS"/>
</dbReference>
<evidence type="ECO:0000256" key="3">
    <source>
        <dbReference type="HAMAP-Rule" id="MF_00023"/>
    </source>
</evidence>
<dbReference type="NCBIfam" id="NF003843">
    <property type="entry name" value="PRK05422.1"/>
    <property type="match status" value="1"/>
</dbReference>
<keyword evidence="1 3" id="KW-0963">Cytoplasm</keyword>
<dbReference type="AlphaFoldDB" id="A0A1E5QBJ8"/>
<organism evidence="5 6">
    <name type="scientific">Magnetovibrio blakemorei</name>
    <dbReference type="NCBI Taxonomy" id="28181"/>
    <lineage>
        <taxon>Bacteria</taxon>
        <taxon>Pseudomonadati</taxon>
        <taxon>Pseudomonadota</taxon>
        <taxon>Alphaproteobacteria</taxon>
        <taxon>Rhodospirillales</taxon>
        <taxon>Magnetovibrionaceae</taxon>
        <taxon>Magnetovibrio</taxon>
    </lineage>
</organism>
<comment type="similarity">
    <text evidence="3">Belongs to the SmpB family.</text>
</comment>
<comment type="caution">
    <text evidence="5">The sequence shown here is derived from an EMBL/GenBank/DDBJ whole genome shotgun (WGS) entry which is preliminary data.</text>
</comment>
<dbReference type="InterPro" id="IPR000037">
    <property type="entry name" value="SsrA-bd_prot"/>
</dbReference>
<dbReference type="GO" id="GO:0070930">
    <property type="term" value="P:trans-translation-dependent protein tagging"/>
    <property type="evidence" value="ECO:0007669"/>
    <property type="project" value="TreeGrafter"/>
</dbReference>
<dbReference type="RefSeq" id="WP_069956559.1">
    <property type="nucleotide sequence ID" value="NZ_MCGG01000007.1"/>
</dbReference>
<dbReference type="InterPro" id="IPR023620">
    <property type="entry name" value="SmpB"/>
</dbReference>
<dbReference type="Gene3D" id="2.40.280.10">
    <property type="match status" value="1"/>
</dbReference>
<reference evidence="6" key="1">
    <citation type="submission" date="2016-07" db="EMBL/GenBank/DDBJ databases">
        <authorList>
            <person name="Florea S."/>
            <person name="Webb J.S."/>
            <person name="Jaromczyk J."/>
            <person name="Schardl C.L."/>
        </authorList>
    </citation>
    <scope>NUCLEOTIDE SEQUENCE [LARGE SCALE GENOMIC DNA]</scope>
    <source>
        <strain evidence="6">MV-1</strain>
    </source>
</reference>
<dbReference type="PANTHER" id="PTHR30308:SF2">
    <property type="entry name" value="SSRA-BINDING PROTEIN"/>
    <property type="match status" value="1"/>
</dbReference>
<sequence length="164" mass="18674">MATKKKKKGIDGVIVAQNRKARHDYFIEDTYEAGIMLVGSEVKSLRRGSSSIGEAYAVEKEGELFLVNAYIPEYAAAAQYNGHEPKRERKLLLHRRQIDRLMASIQRDGYTVVPLSIFFNPRGIAKVELGLGKGKNKGDKRQSSKDRDWKRDKARLLSHNQRET</sequence>
<feature type="region of interest" description="Disordered" evidence="4">
    <location>
        <begin position="130"/>
        <end position="164"/>
    </location>
</feature>
<keyword evidence="2 3" id="KW-0694">RNA-binding</keyword>
<dbReference type="CDD" id="cd09294">
    <property type="entry name" value="SmpB"/>
    <property type="match status" value="1"/>
</dbReference>
<dbReference type="SUPFAM" id="SSF74982">
    <property type="entry name" value="Small protein B (SmpB)"/>
    <property type="match status" value="1"/>
</dbReference>
<evidence type="ECO:0000256" key="4">
    <source>
        <dbReference type="SAM" id="MobiDB-lite"/>
    </source>
</evidence>
<dbReference type="NCBIfam" id="TIGR00086">
    <property type="entry name" value="smpB"/>
    <property type="match status" value="1"/>
</dbReference>
<evidence type="ECO:0000313" key="5">
    <source>
        <dbReference type="EMBL" id="OEJ69407.1"/>
    </source>
</evidence>
<dbReference type="EMBL" id="MCGG01000007">
    <property type="protein sequence ID" value="OEJ69407.1"/>
    <property type="molecule type" value="Genomic_DNA"/>
</dbReference>
<dbReference type="GO" id="GO:0070929">
    <property type="term" value="P:trans-translation"/>
    <property type="evidence" value="ECO:0007669"/>
    <property type="project" value="UniProtKB-UniRule"/>
</dbReference>
<evidence type="ECO:0000256" key="2">
    <source>
        <dbReference type="ARBA" id="ARBA00022884"/>
    </source>
</evidence>
<dbReference type="GO" id="GO:0005829">
    <property type="term" value="C:cytosol"/>
    <property type="evidence" value="ECO:0007669"/>
    <property type="project" value="TreeGrafter"/>
</dbReference>
<dbReference type="PANTHER" id="PTHR30308">
    <property type="entry name" value="TMRNA-BINDING COMPONENT OF TRANS-TRANSLATION TAGGING COMPLEX"/>
    <property type="match status" value="1"/>
</dbReference>
<proteinExistence type="inferred from homology"/>
<keyword evidence="6" id="KW-1185">Reference proteome</keyword>
<feature type="compositionally biased region" description="Basic and acidic residues" evidence="4">
    <location>
        <begin position="136"/>
        <end position="164"/>
    </location>
</feature>
<evidence type="ECO:0000256" key="1">
    <source>
        <dbReference type="ARBA" id="ARBA00022490"/>
    </source>
</evidence>
<accession>A0A1E5QBJ8</accession>
<protein>
    <recommendedName>
        <fullName evidence="3">SsrA-binding protein</fullName>
    </recommendedName>
    <alternativeName>
        <fullName evidence="3">Small protein B</fullName>
    </alternativeName>
</protein>
<comment type="subcellular location">
    <subcellularLocation>
        <location evidence="3">Cytoplasm</location>
    </subcellularLocation>
    <text evidence="3">The tmRNA-SmpB complex associates with stalled 70S ribosomes.</text>
</comment>
<dbReference type="PROSITE" id="PS01317">
    <property type="entry name" value="SSRP"/>
    <property type="match status" value="1"/>
</dbReference>
<dbReference type="GO" id="GO:0003723">
    <property type="term" value="F:RNA binding"/>
    <property type="evidence" value="ECO:0007669"/>
    <property type="project" value="UniProtKB-UniRule"/>
</dbReference>
<dbReference type="HAMAP" id="MF_00023">
    <property type="entry name" value="SmpB"/>
    <property type="match status" value="1"/>
</dbReference>
<dbReference type="STRING" id="28181.BEN30_03085"/>
<dbReference type="Proteomes" id="UP000095347">
    <property type="component" value="Unassembled WGS sequence"/>
</dbReference>
<name>A0A1E5QBJ8_9PROT</name>